<dbReference type="Proteomes" id="UP000487268">
    <property type="component" value="Unassembled WGS sequence"/>
</dbReference>
<dbReference type="EMBL" id="WEGH01000001">
    <property type="protein sequence ID" value="MQY03866.1"/>
    <property type="molecule type" value="Genomic_DNA"/>
</dbReference>
<dbReference type="PROSITE" id="PS51257">
    <property type="entry name" value="PROKAR_LIPOPROTEIN"/>
    <property type="match status" value="1"/>
</dbReference>
<dbReference type="SUPFAM" id="SSF89392">
    <property type="entry name" value="Prokaryotic lipoproteins and lipoprotein localization factors"/>
    <property type="match status" value="1"/>
</dbReference>
<dbReference type="Gene3D" id="2.50.20.20">
    <property type="match status" value="1"/>
</dbReference>
<proteinExistence type="predicted"/>
<dbReference type="AlphaFoldDB" id="A0A7K0BS62"/>
<organism evidence="2 3">
    <name type="scientific">Actinomadura macrotermitis</name>
    <dbReference type="NCBI Taxonomy" id="2585200"/>
    <lineage>
        <taxon>Bacteria</taxon>
        <taxon>Bacillati</taxon>
        <taxon>Actinomycetota</taxon>
        <taxon>Actinomycetes</taxon>
        <taxon>Streptosporangiales</taxon>
        <taxon>Thermomonosporaceae</taxon>
        <taxon>Actinomadura</taxon>
    </lineage>
</organism>
<feature type="compositionally biased region" description="Low complexity" evidence="1">
    <location>
        <begin position="36"/>
        <end position="49"/>
    </location>
</feature>
<evidence type="ECO:0000256" key="1">
    <source>
        <dbReference type="SAM" id="MobiDB-lite"/>
    </source>
</evidence>
<protein>
    <recommendedName>
        <fullName evidence="4">LppX_LprAFG lipoprotein</fullName>
    </recommendedName>
</protein>
<evidence type="ECO:0000313" key="2">
    <source>
        <dbReference type="EMBL" id="MQY03866.1"/>
    </source>
</evidence>
<evidence type="ECO:0000313" key="3">
    <source>
        <dbReference type="Proteomes" id="UP000487268"/>
    </source>
</evidence>
<keyword evidence="3" id="KW-1185">Reference proteome</keyword>
<feature type="region of interest" description="Disordered" evidence="1">
    <location>
        <begin position="18"/>
        <end position="54"/>
    </location>
</feature>
<evidence type="ECO:0008006" key="4">
    <source>
        <dbReference type="Google" id="ProtNLM"/>
    </source>
</evidence>
<accession>A0A7K0BS62</accession>
<gene>
    <name evidence="2" type="ORF">ACRB68_19120</name>
</gene>
<reference evidence="2 3" key="1">
    <citation type="submission" date="2019-10" db="EMBL/GenBank/DDBJ databases">
        <title>Actinomadura rubteroloni sp. nov. and Actinomadura macrotermitis sp. nov., isolated from the gut of fungus growing-termite Macrotermes natalensis.</title>
        <authorList>
            <person name="Benndorf R."/>
            <person name="Martin K."/>
            <person name="Kuefner M."/>
            <person name="De Beer W."/>
            <person name="Kaster A.-K."/>
            <person name="Vollmers J."/>
            <person name="Poulsen M."/>
            <person name="Beemelmanns C."/>
        </authorList>
    </citation>
    <scope>NUCLEOTIDE SEQUENCE [LARGE SCALE GENOMIC DNA]</scope>
    <source>
        <strain evidence="2 3">RB68</strain>
    </source>
</reference>
<dbReference type="RefSeq" id="WP_153531736.1">
    <property type="nucleotide sequence ID" value="NZ_WEGH01000001.1"/>
</dbReference>
<dbReference type="InterPro" id="IPR029046">
    <property type="entry name" value="LolA/LolB/LppX"/>
</dbReference>
<comment type="caution">
    <text evidence="2">The sequence shown here is derived from an EMBL/GenBank/DDBJ whole genome shotgun (WGS) entry which is preliminary data.</text>
</comment>
<name>A0A7K0BS62_9ACTN</name>
<dbReference type="OrthoDB" id="3528116at2"/>
<sequence>MRRVVGVVGAFVLVTGAAGCTGDDKPKRPATAASSAPQAHKATPAAALPDVTLPDRPGPLVDTIARQVRAAGTVHAELVSSSGQGGTKASEKTTAQMWTGVPSPDAQLTIVDESENGGTTEAIISQGTVYTRVNGEEQAPGKPWVRLSRQDAANPEIGPFAKMLTGILDQVDQSLGQISADTGLDMVRRGTFKGAPLEETLDGTRVHRYQGSTPPSALNGADPAVKAMGRLGLKGIAWTLWVDGKGLPRKLETELITPQGMRSFMSAAYRQWGEPVIIKAPPADKVHIMGS</sequence>